<dbReference type="AlphaFoldDB" id="A0A3B0XS19"/>
<gene>
    <name evidence="1" type="ORF">MNBD_GAMMA11-2020</name>
</gene>
<evidence type="ECO:0008006" key="2">
    <source>
        <dbReference type="Google" id="ProtNLM"/>
    </source>
</evidence>
<proteinExistence type="predicted"/>
<name>A0A3B0XS19_9ZZZZ</name>
<dbReference type="InterPro" id="IPR010980">
    <property type="entry name" value="Cyt_c/b562"/>
</dbReference>
<dbReference type="GO" id="GO:0022900">
    <property type="term" value="P:electron transport chain"/>
    <property type="evidence" value="ECO:0007669"/>
    <property type="project" value="InterPro"/>
</dbReference>
<protein>
    <recommendedName>
        <fullName evidence="2">Cytochrome c</fullName>
    </recommendedName>
</protein>
<evidence type="ECO:0000313" key="1">
    <source>
        <dbReference type="EMBL" id="VAW66057.1"/>
    </source>
</evidence>
<accession>A0A3B0XS19</accession>
<dbReference type="SUPFAM" id="SSF47175">
    <property type="entry name" value="Cytochromes"/>
    <property type="match status" value="1"/>
</dbReference>
<organism evidence="1">
    <name type="scientific">hydrothermal vent metagenome</name>
    <dbReference type="NCBI Taxonomy" id="652676"/>
    <lineage>
        <taxon>unclassified sequences</taxon>
        <taxon>metagenomes</taxon>
        <taxon>ecological metagenomes</taxon>
    </lineage>
</organism>
<dbReference type="Gene3D" id="1.20.120.10">
    <property type="entry name" value="Cytochrome c/b562"/>
    <property type="match status" value="1"/>
</dbReference>
<sequence length="159" mass="18216">MKILTTIILFFIMLPISHAENKNSGVSSLSPQLQQLFSKEMIQLNQGMKKIMDAYISGQWDIIASIAKKMEDSYVLRQNLTKGQMHELHSKLPKQFLELDEEFHYYSGMLSHASEMKKTELIGFYFSKMSETCVSCHSLYATNKFPTFSSKAGSSNHHH</sequence>
<dbReference type="EMBL" id="UOFG01000262">
    <property type="protein sequence ID" value="VAW66057.1"/>
    <property type="molecule type" value="Genomic_DNA"/>
</dbReference>
<dbReference type="GO" id="GO:0009055">
    <property type="term" value="F:electron transfer activity"/>
    <property type="evidence" value="ECO:0007669"/>
    <property type="project" value="InterPro"/>
</dbReference>
<dbReference type="GO" id="GO:0005506">
    <property type="term" value="F:iron ion binding"/>
    <property type="evidence" value="ECO:0007669"/>
    <property type="project" value="InterPro"/>
</dbReference>
<dbReference type="GO" id="GO:0020037">
    <property type="term" value="F:heme binding"/>
    <property type="evidence" value="ECO:0007669"/>
    <property type="project" value="InterPro"/>
</dbReference>
<reference evidence="1" key="1">
    <citation type="submission" date="2018-06" db="EMBL/GenBank/DDBJ databases">
        <authorList>
            <person name="Zhirakovskaya E."/>
        </authorList>
    </citation>
    <scope>NUCLEOTIDE SEQUENCE</scope>
</reference>